<dbReference type="InterPro" id="IPR026564">
    <property type="entry name" value="Transcrip_reg_TACO1-like_dom3"/>
</dbReference>
<dbReference type="InterPro" id="IPR048300">
    <property type="entry name" value="TACO1_YebC-like_2nd/3rd_dom"/>
</dbReference>
<dbReference type="Gene3D" id="3.30.70.980">
    <property type="match status" value="2"/>
</dbReference>
<dbReference type="InterPro" id="IPR017856">
    <property type="entry name" value="Integrase-like_N"/>
</dbReference>
<feature type="domain" description="TACO1/YebC-like N-terminal" evidence="7">
    <location>
        <begin position="3"/>
        <end position="73"/>
    </location>
</feature>
<dbReference type="RefSeq" id="WP_239672491.1">
    <property type="nucleotide sequence ID" value="NZ_CP049742.1"/>
</dbReference>
<dbReference type="HAMAP" id="MF_00918">
    <property type="entry name" value="Transcrip_reg_TACO1_YeeN"/>
    <property type="match status" value="1"/>
</dbReference>
<dbReference type="NCBIfam" id="NF009044">
    <property type="entry name" value="PRK12378.1"/>
    <property type="match status" value="1"/>
</dbReference>
<dbReference type="InterPro" id="IPR026562">
    <property type="entry name" value="Transcrip_reg_TACO1_YeeN"/>
</dbReference>
<dbReference type="EMBL" id="CP049742">
    <property type="protein sequence ID" value="QPC47813.1"/>
    <property type="molecule type" value="Genomic_DNA"/>
</dbReference>
<name>A0A7S8HGD8_9BACI</name>
<keyword evidence="4 5" id="KW-0804">Transcription</keyword>
<dbReference type="SUPFAM" id="SSF75625">
    <property type="entry name" value="YebC-like"/>
    <property type="match status" value="1"/>
</dbReference>
<dbReference type="Gene3D" id="1.10.10.200">
    <property type="match status" value="1"/>
</dbReference>
<evidence type="ECO:0000313" key="8">
    <source>
        <dbReference type="EMBL" id="QPC47813.1"/>
    </source>
</evidence>
<comment type="subcellular location">
    <subcellularLocation>
        <location evidence="5">Cytoplasm</location>
    </subcellularLocation>
</comment>
<dbReference type="PANTHER" id="PTHR12532">
    <property type="entry name" value="TRANSLATIONAL ACTIVATOR OF CYTOCHROME C OXIDASE 1"/>
    <property type="match status" value="1"/>
</dbReference>
<dbReference type="Proteomes" id="UP000593626">
    <property type="component" value="Chromosome"/>
</dbReference>
<dbReference type="FunFam" id="1.10.10.200:FF:000003">
    <property type="entry name" value="Probable transcriptional regulatory protein YeeN"/>
    <property type="match status" value="1"/>
</dbReference>
<keyword evidence="2 5" id="KW-0805">Transcription regulation</keyword>
<organism evidence="8 9">
    <name type="scientific">Mangrovibacillus cuniculi</name>
    <dbReference type="NCBI Taxonomy" id="2593652"/>
    <lineage>
        <taxon>Bacteria</taxon>
        <taxon>Bacillati</taxon>
        <taxon>Bacillota</taxon>
        <taxon>Bacilli</taxon>
        <taxon>Bacillales</taxon>
        <taxon>Bacillaceae</taxon>
        <taxon>Mangrovibacillus</taxon>
    </lineage>
</organism>
<evidence type="ECO:0000259" key="7">
    <source>
        <dbReference type="Pfam" id="PF20772"/>
    </source>
</evidence>
<dbReference type="PANTHER" id="PTHR12532:SF0">
    <property type="entry name" value="TRANSLATIONAL ACTIVATOR OF CYTOCHROME C OXIDASE 1"/>
    <property type="match status" value="1"/>
</dbReference>
<evidence type="ECO:0000256" key="4">
    <source>
        <dbReference type="ARBA" id="ARBA00023163"/>
    </source>
</evidence>
<dbReference type="HAMAP" id="MF_00693">
    <property type="entry name" value="Transcrip_reg_TACO1"/>
    <property type="match status" value="1"/>
</dbReference>
<dbReference type="Pfam" id="PF20772">
    <property type="entry name" value="TACO1_YebC_N"/>
    <property type="match status" value="1"/>
</dbReference>
<evidence type="ECO:0000313" key="9">
    <source>
        <dbReference type="Proteomes" id="UP000593626"/>
    </source>
</evidence>
<evidence type="ECO:0000256" key="3">
    <source>
        <dbReference type="ARBA" id="ARBA00023125"/>
    </source>
</evidence>
<dbReference type="GO" id="GO:0005829">
    <property type="term" value="C:cytosol"/>
    <property type="evidence" value="ECO:0007669"/>
    <property type="project" value="TreeGrafter"/>
</dbReference>
<dbReference type="NCBIfam" id="NF001030">
    <property type="entry name" value="PRK00110.1"/>
    <property type="match status" value="1"/>
</dbReference>
<dbReference type="AlphaFoldDB" id="A0A7S8HGD8"/>
<dbReference type="InterPro" id="IPR029072">
    <property type="entry name" value="YebC-like"/>
</dbReference>
<dbReference type="GO" id="GO:0006355">
    <property type="term" value="P:regulation of DNA-templated transcription"/>
    <property type="evidence" value="ECO:0007669"/>
    <property type="project" value="UniProtKB-UniRule"/>
</dbReference>
<dbReference type="NCBIfam" id="TIGR01033">
    <property type="entry name" value="YebC/PmpR family DNA-binding transcriptional regulator"/>
    <property type="match status" value="1"/>
</dbReference>
<protein>
    <recommendedName>
        <fullName evidence="5">Probable transcriptional regulatory protein G8O30_13025</fullName>
    </recommendedName>
</protein>
<feature type="domain" description="TACO1/YebC-like second and third" evidence="6">
    <location>
        <begin position="80"/>
        <end position="235"/>
    </location>
</feature>
<sequence length="240" mass="26414">MGRKWNNIKEKKAAKDANTSKVYNKFAKEIYVVAKQGEPDPELNTSLRMVIERAKTYNVPRNIIDRAIDKAKSGADENFDELRYEGFGPSGSMIIVDALTNNVNRTASEVRAAFGKNGGNMGVSGSVSYMFDATAVIGFEGKSADEVLEILLEADIDARDVLEEDDSVIVYAEPDQLHATQSAIREAGVEEFSIAEITMLPQTEVEVSEADLAQFDKLIAALEDLDDVQQVYHNVDLGEE</sequence>
<comment type="similarity">
    <text evidence="5">Belongs to the TACO1 family. YeeN subfamily.</text>
</comment>
<evidence type="ECO:0000256" key="1">
    <source>
        <dbReference type="ARBA" id="ARBA00022490"/>
    </source>
</evidence>
<dbReference type="InterPro" id="IPR049083">
    <property type="entry name" value="TACO1_YebC_N"/>
</dbReference>
<accession>A0A7S8HGD8</accession>
<evidence type="ECO:0000256" key="2">
    <source>
        <dbReference type="ARBA" id="ARBA00023015"/>
    </source>
</evidence>
<dbReference type="FunFam" id="3.30.70.980:FF:000004">
    <property type="entry name" value="Probable transcriptional regulatory protein YeeN"/>
    <property type="match status" value="1"/>
</dbReference>
<dbReference type="GO" id="GO:0003677">
    <property type="term" value="F:DNA binding"/>
    <property type="evidence" value="ECO:0007669"/>
    <property type="project" value="UniProtKB-UniRule"/>
</dbReference>
<keyword evidence="3 5" id="KW-0238">DNA-binding</keyword>
<keyword evidence="1 5" id="KW-0963">Cytoplasm</keyword>
<evidence type="ECO:0000256" key="5">
    <source>
        <dbReference type="HAMAP-Rule" id="MF_00918"/>
    </source>
</evidence>
<keyword evidence="9" id="KW-1185">Reference proteome</keyword>
<evidence type="ECO:0000259" key="6">
    <source>
        <dbReference type="Pfam" id="PF01709"/>
    </source>
</evidence>
<reference evidence="8 9" key="1">
    <citation type="submission" date="2019-07" db="EMBL/GenBank/DDBJ databases">
        <title>Genome sequence of 2 isolates from Red Sea Mangroves.</title>
        <authorList>
            <person name="Sefrji F."/>
            <person name="Michoud G."/>
            <person name="Merlino G."/>
            <person name="Daffonchio D."/>
        </authorList>
    </citation>
    <scope>NUCLEOTIDE SEQUENCE [LARGE SCALE GENOMIC DNA]</scope>
    <source>
        <strain evidence="8 9">R1DC41</strain>
    </source>
</reference>
<dbReference type="KEGG" id="mcui:G8O30_13025"/>
<dbReference type="InterPro" id="IPR002876">
    <property type="entry name" value="Transcrip_reg_TACO1-like"/>
</dbReference>
<dbReference type="Pfam" id="PF01709">
    <property type="entry name" value="Transcrip_reg"/>
    <property type="match status" value="1"/>
</dbReference>
<gene>
    <name evidence="8" type="ORF">G8O30_13025</name>
</gene>
<proteinExistence type="inferred from homology"/>